<feature type="compositionally biased region" description="Acidic residues" evidence="1">
    <location>
        <begin position="606"/>
        <end position="620"/>
    </location>
</feature>
<accession>A0A8H3I0G0</accession>
<evidence type="ECO:0000256" key="1">
    <source>
        <dbReference type="SAM" id="MobiDB-lite"/>
    </source>
</evidence>
<gene>
    <name evidence="2" type="ORF">RDB_LOCUS137147</name>
</gene>
<feature type="region of interest" description="Disordered" evidence="1">
    <location>
        <begin position="462"/>
        <end position="483"/>
    </location>
</feature>
<evidence type="ECO:0000313" key="3">
    <source>
        <dbReference type="Proteomes" id="UP000663827"/>
    </source>
</evidence>
<dbReference type="AlphaFoldDB" id="A0A8H3I0G0"/>
<sequence>MAGGSHSDHASVDHPTVFTYNDSLSNHASTPNHNPVNTSILYDQSNEVNPGFSVQSVNEALRLQLEGSGLLDSHNLSDGHPTSGRVFFATTLFPIPSDAPPVNSSSATSIHGAMDDDDIVAESILTAAPPTQQEPLRSRNPSQRPFLFFDCGHHSPVLVHAASAPAPAPGQRVFSIPIPTFDIPPTIPLPPSADNSRVHISHLDEKMNRRVSGIRHRIGHWSPSPRLLPFGAHLNYSSSSIFNRGTSVSPLRIHHSRVVTSHTPDWAHAGHFDTASHSHSAFGSGSFDLQASTSSGPPNKNMLPMTSTPWSHSRAPFPSGYDDSNVQDANNTGVEPYHGSFTEYLASDVLQYPPEEPMPEHGFPPLTSQTHNNFSYNLNPTRSGILSPHPTGYLRRLGSSDWTDGFPGAIPPYVDGLAYLHGVEFAPVEQSATLYDLESTLSSAESSTSDDDVIVNHREESPFGPAIDPEPFQNAFPSNDTSEPARPVRVLPFVGAHDARSGTVSPILTEADTSGERSMPSTPSPPSRIARAPFAVEGAYSLRTTFPPFSSFANPENTLPPMGYPEDPKQVTLPSFAQVVEGLNMGGVLAHAAEVSEATDTTQRGDEEDESNSEYEEELMDGEHTPLPQPSGSQSLVFVNYGPDSSLFAAYT</sequence>
<evidence type="ECO:0000313" key="2">
    <source>
        <dbReference type="EMBL" id="CAE7199456.1"/>
    </source>
</evidence>
<name>A0A8H3I0G0_9AGAM</name>
<feature type="region of interest" description="Disordered" evidence="1">
    <location>
        <begin position="595"/>
        <end position="638"/>
    </location>
</feature>
<proteinExistence type="predicted"/>
<comment type="caution">
    <text evidence="2">The sequence shown here is derived from an EMBL/GenBank/DDBJ whole genome shotgun (WGS) entry which is preliminary data.</text>
</comment>
<dbReference type="Proteomes" id="UP000663827">
    <property type="component" value="Unassembled WGS sequence"/>
</dbReference>
<protein>
    <submittedName>
        <fullName evidence="2">Uncharacterized protein</fullName>
    </submittedName>
</protein>
<organism evidence="2 3">
    <name type="scientific">Rhizoctonia solani</name>
    <dbReference type="NCBI Taxonomy" id="456999"/>
    <lineage>
        <taxon>Eukaryota</taxon>
        <taxon>Fungi</taxon>
        <taxon>Dikarya</taxon>
        <taxon>Basidiomycota</taxon>
        <taxon>Agaricomycotina</taxon>
        <taxon>Agaricomycetes</taxon>
        <taxon>Cantharellales</taxon>
        <taxon>Ceratobasidiaceae</taxon>
        <taxon>Rhizoctonia</taxon>
    </lineage>
</organism>
<dbReference type="EMBL" id="CAJNJQ010003482">
    <property type="protein sequence ID" value="CAE7199456.1"/>
    <property type="molecule type" value="Genomic_DNA"/>
</dbReference>
<reference evidence="2" key="1">
    <citation type="submission" date="2021-01" db="EMBL/GenBank/DDBJ databases">
        <authorList>
            <person name="Kaushik A."/>
        </authorList>
    </citation>
    <scope>NUCLEOTIDE SEQUENCE</scope>
    <source>
        <strain evidence="2">AG5</strain>
    </source>
</reference>
<feature type="compositionally biased region" description="Polar residues" evidence="1">
    <location>
        <begin position="289"/>
        <end position="311"/>
    </location>
</feature>
<feature type="region of interest" description="Disordered" evidence="1">
    <location>
        <begin position="286"/>
        <end position="313"/>
    </location>
</feature>